<accession>A0A2G5CM74</accession>
<evidence type="ECO:0000256" key="6">
    <source>
        <dbReference type="ARBA" id="ARBA00022692"/>
    </source>
</evidence>
<evidence type="ECO:0000256" key="4">
    <source>
        <dbReference type="ARBA" id="ARBA00012483"/>
    </source>
</evidence>
<comment type="pathway">
    <text evidence="3">Protein modification; protein ubiquitination.</text>
</comment>
<sequence length="153" mass="17180">MASPWHYNNLDDNNFKLGGHFFLVILLVFSFVLLSTILFLFIKWTCKYRNIYPSTTTITTNNNTTITTVQSVGLDSIIIDNLPILLHHASSSLNDEEAAQCSICLSTFLDQEKVKILPGCNHTYHPDCVDKWLKTHSNCPLCRSSLLADSAVS</sequence>
<dbReference type="AlphaFoldDB" id="A0A2G5CM74"/>
<evidence type="ECO:0000256" key="10">
    <source>
        <dbReference type="ARBA" id="ARBA00022833"/>
    </source>
</evidence>
<keyword evidence="9" id="KW-0833">Ubl conjugation pathway</keyword>
<dbReference type="GO" id="GO:0008270">
    <property type="term" value="F:zinc ion binding"/>
    <property type="evidence" value="ECO:0007669"/>
    <property type="project" value="UniProtKB-KW"/>
</dbReference>
<evidence type="ECO:0000313" key="17">
    <source>
        <dbReference type="Proteomes" id="UP000230069"/>
    </source>
</evidence>
<dbReference type="InterPro" id="IPR044600">
    <property type="entry name" value="ATL1/ATL16-like"/>
</dbReference>
<dbReference type="SUPFAM" id="SSF57850">
    <property type="entry name" value="RING/U-box"/>
    <property type="match status" value="1"/>
</dbReference>
<feature type="transmembrane region" description="Helical" evidence="14">
    <location>
        <begin position="20"/>
        <end position="42"/>
    </location>
</feature>
<evidence type="ECO:0000256" key="8">
    <source>
        <dbReference type="ARBA" id="ARBA00022771"/>
    </source>
</evidence>
<keyword evidence="11 14" id="KW-1133">Transmembrane helix</keyword>
<evidence type="ECO:0000256" key="13">
    <source>
        <dbReference type="PROSITE-ProRule" id="PRU00175"/>
    </source>
</evidence>
<dbReference type="SMART" id="SM00184">
    <property type="entry name" value="RING"/>
    <property type="match status" value="1"/>
</dbReference>
<dbReference type="PANTHER" id="PTHR46913">
    <property type="entry name" value="RING-H2 FINGER PROTEIN ATL16"/>
    <property type="match status" value="1"/>
</dbReference>
<evidence type="ECO:0000256" key="12">
    <source>
        <dbReference type="ARBA" id="ARBA00023136"/>
    </source>
</evidence>
<evidence type="ECO:0000313" key="16">
    <source>
        <dbReference type="EMBL" id="PIA32393.1"/>
    </source>
</evidence>
<evidence type="ECO:0000259" key="15">
    <source>
        <dbReference type="PROSITE" id="PS50089"/>
    </source>
</evidence>
<evidence type="ECO:0000256" key="1">
    <source>
        <dbReference type="ARBA" id="ARBA00000900"/>
    </source>
</evidence>
<keyword evidence="5" id="KW-0808">Transferase</keyword>
<feature type="domain" description="RING-type" evidence="15">
    <location>
        <begin position="101"/>
        <end position="143"/>
    </location>
</feature>
<evidence type="ECO:0000256" key="2">
    <source>
        <dbReference type="ARBA" id="ARBA00004167"/>
    </source>
</evidence>
<dbReference type="STRING" id="218851.A0A2G5CM74"/>
<dbReference type="PANTHER" id="PTHR46913:SF1">
    <property type="entry name" value="RING-H2 FINGER PROTEIN ATL16"/>
    <property type="match status" value="1"/>
</dbReference>
<dbReference type="InterPro" id="IPR013083">
    <property type="entry name" value="Znf_RING/FYVE/PHD"/>
</dbReference>
<dbReference type="GO" id="GO:0016020">
    <property type="term" value="C:membrane"/>
    <property type="evidence" value="ECO:0007669"/>
    <property type="project" value="UniProtKB-SubCell"/>
</dbReference>
<keyword evidence="17" id="KW-1185">Reference proteome</keyword>
<evidence type="ECO:0000256" key="11">
    <source>
        <dbReference type="ARBA" id="ARBA00022989"/>
    </source>
</evidence>
<dbReference type="InParanoid" id="A0A2G5CM74"/>
<keyword evidence="6 14" id="KW-0812">Transmembrane</keyword>
<keyword evidence="7" id="KW-0479">Metal-binding</keyword>
<name>A0A2G5CM74_AQUCA</name>
<comment type="subcellular location">
    <subcellularLocation>
        <location evidence="2">Membrane</location>
        <topology evidence="2">Single-pass membrane protein</topology>
    </subcellularLocation>
</comment>
<evidence type="ECO:0000256" key="5">
    <source>
        <dbReference type="ARBA" id="ARBA00022679"/>
    </source>
</evidence>
<dbReference type="OrthoDB" id="8062037at2759"/>
<dbReference type="InterPro" id="IPR001841">
    <property type="entry name" value="Znf_RING"/>
</dbReference>
<evidence type="ECO:0000256" key="14">
    <source>
        <dbReference type="SAM" id="Phobius"/>
    </source>
</evidence>
<reference evidence="16 17" key="1">
    <citation type="submission" date="2017-09" db="EMBL/GenBank/DDBJ databases">
        <title>WGS assembly of Aquilegia coerulea Goldsmith.</title>
        <authorList>
            <person name="Hodges S."/>
            <person name="Kramer E."/>
            <person name="Nordborg M."/>
            <person name="Tomkins J."/>
            <person name="Borevitz J."/>
            <person name="Derieg N."/>
            <person name="Yan J."/>
            <person name="Mihaltcheva S."/>
            <person name="Hayes R.D."/>
            <person name="Rokhsar D."/>
        </authorList>
    </citation>
    <scope>NUCLEOTIDE SEQUENCE [LARGE SCALE GENOMIC DNA]</scope>
    <source>
        <strain evidence="17">cv. Goldsmith</strain>
    </source>
</reference>
<dbReference type="PROSITE" id="PS50089">
    <property type="entry name" value="ZF_RING_2"/>
    <property type="match status" value="1"/>
</dbReference>
<dbReference type="EC" id="2.3.2.27" evidence="4"/>
<proteinExistence type="predicted"/>
<dbReference type="Proteomes" id="UP000230069">
    <property type="component" value="Unassembled WGS sequence"/>
</dbReference>
<dbReference type="GO" id="GO:0016567">
    <property type="term" value="P:protein ubiquitination"/>
    <property type="evidence" value="ECO:0007669"/>
    <property type="project" value="UniProtKB-UniPathway"/>
</dbReference>
<dbReference type="Gene3D" id="3.30.40.10">
    <property type="entry name" value="Zinc/RING finger domain, C3HC4 (zinc finger)"/>
    <property type="match status" value="1"/>
</dbReference>
<dbReference type="Pfam" id="PF13639">
    <property type="entry name" value="zf-RING_2"/>
    <property type="match status" value="1"/>
</dbReference>
<organism evidence="16 17">
    <name type="scientific">Aquilegia coerulea</name>
    <name type="common">Rocky mountain columbine</name>
    <dbReference type="NCBI Taxonomy" id="218851"/>
    <lineage>
        <taxon>Eukaryota</taxon>
        <taxon>Viridiplantae</taxon>
        <taxon>Streptophyta</taxon>
        <taxon>Embryophyta</taxon>
        <taxon>Tracheophyta</taxon>
        <taxon>Spermatophyta</taxon>
        <taxon>Magnoliopsida</taxon>
        <taxon>Ranunculales</taxon>
        <taxon>Ranunculaceae</taxon>
        <taxon>Thalictroideae</taxon>
        <taxon>Aquilegia</taxon>
    </lineage>
</organism>
<keyword evidence="8 13" id="KW-0863">Zinc-finger</keyword>
<dbReference type="UniPathway" id="UPA00143"/>
<evidence type="ECO:0000256" key="9">
    <source>
        <dbReference type="ARBA" id="ARBA00022786"/>
    </source>
</evidence>
<dbReference type="FunCoup" id="A0A2G5CM74">
    <property type="interactions" value="209"/>
</dbReference>
<evidence type="ECO:0000256" key="7">
    <source>
        <dbReference type="ARBA" id="ARBA00022723"/>
    </source>
</evidence>
<protein>
    <recommendedName>
        <fullName evidence="4">RING-type E3 ubiquitin transferase</fullName>
        <ecNumber evidence="4">2.3.2.27</ecNumber>
    </recommendedName>
</protein>
<gene>
    <name evidence="16" type="ORF">AQUCO_04500178v1</name>
</gene>
<evidence type="ECO:0000256" key="3">
    <source>
        <dbReference type="ARBA" id="ARBA00004906"/>
    </source>
</evidence>
<keyword evidence="12 14" id="KW-0472">Membrane</keyword>
<dbReference type="GO" id="GO:0061630">
    <property type="term" value="F:ubiquitin protein ligase activity"/>
    <property type="evidence" value="ECO:0007669"/>
    <property type="project" value="UniProtKB-EC"/>
</dbReference>
<keyword evidence="10" id="KW-0862">Zinc</keyword>
<comment type="catalytic activity">
    <reaction evidence="1">
        <text>S-ubiquitinyl-[E2 ubiquitin-conjugating enzyme]-L-cysteine + [acceptor protein]-L-lysine = [E2 ubiquitin-conjugating enzyme]-L-cysteine + N(6)-ubiquitinyl-[acceptor protein]-L-lysine.</text>
        <dbReference type="EC" id="2.3.2.27"/>
    </reaction>
</comment>
<dbReference type="EMBL" id="KZ305062">
    <property type="protein sequence ID" value="PIA32393.1"/>
    <property type="molecule type" value="Genomic_DNA"/>
</dbReference>